<evidence type="ECO:0000256" key="1">
    <source>
        <dbReference type="ARBA" id="ARBA00022741"/>
    </source>
</evidence>
<keyword evidence="4" id="KW-1185">Reference proteome</keyword>
<reference evidence="3 4" key="1">
    <citation type="submission" date="2020-08" db="EMBL/GenBank/DDBJ databases">
        <title>Genomic Encyclopedia of Type Strains, Phase IV (KMG-IV): sequencing the most valuable type-strain genomes for metagenomic binning, comparative biology and taxonomic classification.</title>
        <authorList>
            <person name="Goeker M."/>
        </authorList>
    </citation>
    <scope>NUCLEOTIDE SEQUENCE [LARGE SCALE GENOMIC DNA]</scope>
    <source>
        <strain evidence="3 4">DSM 19979</strain>
    </source>
</reference>
<dbReference type="Proteomes" id="UP000553193">
    <property type="component" value="Unassembled WGS sequence"/>
</dbReference>
<dbReference type="PANTHER" id="PTHR42749:SF1">
    <property type="entry name" value="CELL SHAPE-DETERMINING PROTEIN MREB"/>
    <property type="match status" value="1"/>
</dbReference>
<evidence type="ECO:0000313" key="4">
    <source>
        <dbReference type="Proteomes" id="UP000553193"/>
    </source>
</evidence>
<evidence type="ECO:0000313" key="3">
    <source>
        <dbReference type="EMBL" id="MBB3897552.1"/>
    </source>
</evidence>
<accession>A0A840A9K1</accession>
<dbReference type="PANTHER" id="PTHR42749">
    <property type="entry name" value="CELL SHAPE-DETERMINING PROTEIN MREB"/>
    <property type="match status" value="1"/>
</dbReference>
<dbReference type="InterPro" id="IPR013126">
    <property type="entry name" value="Hsp_70_fam"/>
</dbReference>
<gene>
    <name evidence="3" type="ORF">GGQ83_000978</name>
</gene>
<protein>
    <submittedName>
        <fullName evidence="3">Putative chaperone protein</fullName>
    </submittedName>
</protein>
<dbReference type="EMBL" id="JACIDJ010000001">
    <property type="protein sequence ID" value="MBB3897552.1"/>
    <property type="molecule type" value="Genomic_DNA"/>
</dbReference>
<dbReference type="GO" id="GO:0140662">
    <property type="term" value="F:ATP-dependent protein folding chaperone"/>
    <property type="evidence" value="ECO:0007669"/>
    <property type="project" value="InterPro"/>
</dbReference>
<dbReference type="InterPro" id="IPR043129">
    <property type="entry name" value="ATPase_NBD"/>
</dbReference>
<sequence length="429" mass="45746">MRPRLGLDFGTTNSVAALRHPDGRVEVLRHPTGEVFRSVLSFWRGAGGRPLHAAGPAAIAAYLEEPFENRLIMSMKSYLAQASFTETRILGRGYDLPALISLFLREWLAPFRAHLDEAEVIVGRPVRFVGERADDALGEARLRAALAQAGLHDVTLALEPAGAGQLFARDLDGPATVLVADFGGGTSDFSVLRFAPHEGRVTALGQSGVGIAGDALDFRIIDHVVSPHLGKGGTYRVMGGNPLPVPPAWYLAFARWNQLSLMRAPRTLRDIREVAATAEEPDALHRLLRFLEEEAGYALYRAVSGVKAALSGAEEARLQFHEAGLHLDAPITRAEFEGWIAPELARIGAAVDAALVDAGIGAEDVDRVFLTGGTSLVPAVRAIFTERFGAARVVAGGAFVSVAEGLALMEPVGKAASLAYSPAADSRLR</sequence>
<proteinExistence type="predicted"/>
<dbReference type="Gene3D" id="3.90.640.10">
    <property type="entry name" value="Actin, Chain A, domain 4"/>
    <property type="match status" value="1"/>
</dbReference>
<comment type="caution">
    <text evidence="3">The sequence shown here is derived from an EMBL/GenBank/DDBJ whole genome shotgun (WGS) entry which is preliminary data.</text>
</comment>
<dbReference type="SUPFAM" id="SSF53067">
    <property type="entry name" value="Actin-like ATPase domain"/>
    <property type="match status" value="2"/>
</dbReference>
<dbReference type="AlphaFoldDB" id="A0A840A9K1"/>
<dbReference type="RefSeq" id="WP_184382954.1">
    <property type="nucleotide sequence ID" value="NZ_JAFFQX010000021.1"/>
</dbReference>
<name>A0A840A9K1_9PROT</name>
<dbReference type="GO" id="GO:0005524">
    <property type="term" value="F:ATP binding"/>
    <property type="evidence" value="ECO:0007669"/>
    <property type="project" value="UniProtKB-KW"/>
</dbReference>
<organism evidence="3 4">
    <name type="scientific">Roseococcus suduntuyensis</name>
    <dbReference type="NCBI Taxonomy" id="455361"/>
    <lineage>
        <taxon>Bacteria</taxon>
        <taxon>Pseudomonadati</taxon>
        <taxon>Pseudomonadota</taxon>
        <taxon>Alphaproteobacteria</taxon>
        <taxon>Acetobacterales</taxon>
        <taxon>Roseomonadaceae</taxon>
        <taxon>Roseococcus</taxon>
    </lineage>
</organism>
<evidence type="ECO:0000256" key="2">
    <source>
        <dbReference type="ARBA" id="ARBA00022840"/>
    </source>
</evidence>
<dbReference type="Gene3D" id="3.30.420.40">
    <property type="match status" value="3"/>
</dbReference>
<keyword evidence="2" id="KW-0067">ATP-binding</keyword>
<dbReference type="Pfam" id="PF00012">
    <property type="entry name" value="HSP70"/>
    <property type="match status" value="1"/>
</dbReference>
<keyword evidence="1" id="KW-0547">Nucleotide-binding</keyword>